<gene>
    <name evidence="1" type="ORF">EYF80_042942</name>
</gene>
<proteinExistence type="predicted"/>
<organism evidence="1 2">
    <name type="scientific">Liparis tanakae</name>
    <name type="common">Tanaka's snailfish</name>
    <dbReference type="NCBI Taxonomy" id="230148"/>
    <lineage>
        <taxon>Eukaryota</taxon>
        <taxon>Metazoa</taxon>
        <taxon>Chordata</taxon>
        <taxon>Craniata</taxon>
        <taxon>Vertebrata</taxon>
        <taxon>Euteleostomi</taxon>
        <taxon>Actinopterygii</taxon>
        <taxon>Neopterygii</taxon>
        <taxon>Teleostei</taxon>
        <taxon>Neoteleostei</taxon>
        <taxon>Acanthomorphata</taxon>
        <taxon>Eupercaria</taxon>
        <taxon>Perciformes</taxon>
        <taxon>Cottioidei</taxon>
        <taxon>Cottales</taxon>
        <taxon>Liparidae</taxon>
        <taxon>Liparis</taxon>
    </lineage>
</organism>
<name>A0A4Z2G1R4_9TELE</name>
<protein>
    <submittedName>
        <fullName evidence="1">Uncharacterized protein</fullName>
    </submittedName>
</protein>
<evidence type="ECO:0000313" key="2">
    <source>
        <dbReference type="Proteomes" id="UP000314294"/>
    </source>
</evidence>
<dbReference type="EMBL" id="SRLO01000771">
    <property type="protein sequence ID" value="TNN46843.1"/>
    <property type="molecule type" value="Genomic_DNA"/>
</dbReference>
<comment type="caution">
    <text evidence="1">The sequence shown here is derived from an EMBL/GenBank/DDBJ whole genome shotgun (WGS) entry which is preliminary data.</text>
</comment>
<accession>A0A4Z2G1R4</accession>
<dbReference type="AlphaFoldDB" id="A0A4Z2G1R4"/>
<dbReference type="Proteomes" id="UP000314294">
    <property type="component" value="Unassembled WGS sequence"/>
</dbReference>
<sequence length="71" mass="8129">MEMCLWARRRRDDGYTTCQTYLGMGAAGPGAELQGELRLCRLLVEVGVWVESWARCTLPMRYQMPMLLSSL</sequence>
<keyword evidence="2" id="KW-1185">Reference proteome</keyword>
<reference evidence="1 2" key="1">
    <citation type="submission" date="2019-03" db="EMBL/GenBank/DDBJ databases">
        <title>First draft genome of Liparis tanakae, snailfish: a comprehensive survey of snailfish specific genes.</title>
        <authorList>
            <person name="Kim W."/>
            <person name="Song I."/>
            <person name="Jeong J.-H."/>
            <person name="Kim D."/>
            <person name="Kim S."/>
            <person name="Ryu S."/>
            <person name="Song J.Y."/>
            <person name="Lee S.K."/>
        </authorList>
    </citation>
    <scope>NUCLEOTIDE SEQUENCE [LARGE SCALE GENOMIC DNA]</scope>
    <source>
        <tissue evidence="1">Muscle</tissue>
    </source>
</reference>
<evidence type="ECO:0000313" key="1">
    <source>
        <dbReference type="EMBL" id="TNN46843.1"/>
    </source>
</evidence>